<evidence type="ECO:0000256" key="2">
    <source>
        <dbReference type="SAM" id="Phobius"/>
    </source>
</evidence>
<gene>
    <name evidence="3" type="ORF">VTL71DRAFT_14285</name>
</gene>
<keyword evidence="2" id="KW-1133">Transmembrane helix</keyword>
<evidence type="ECO:0000313" key="3">
    <source>
        <dbReference type="EMBL" id="KAL2069606.1"/>
    </source>
</evidence>
<accession>A0ABR4CJE1</accession>
<comment type="caution">
    <text evidence="3">The sequence shown here is derived from an EMBL/GenBank/DDBJ whole genome shotgun (WGS) entry which is preliminary data.</text>
</comment>
<feature type="compositionally biased region" description="Pro residues" evidence="1">
    <location>
        <begin position="41"/>
        <end position="54"/>
    </location>
</feature>
<feature type="transmembrane region" description="Helical" evidence="2">
    <location>
        <begin position="204"/>
        <end position="225"/>
    </location>
</feature>
<keyword evidence="2" id="KW-0472">Membrane</keyword>
<reference evidence="3 4" key="1">
    <citation type="journal article" date="2024" name="Commun. Biol.">
        <title>Comparative genomic analysis of thermophilic fungi reveals convergent evolutionary adaptations and gene losses.</title>
        <authorList>
            <person name="Steindorff A.S."/>
            <person name="Aguilar-Pontes M.V."/>
            <person name="Robinson A.J."/>
            <person name="Andreopoulos B."/>
            <person name="LaButti K."/>
            <person name="Kuo A."/>
            <person name="Mondo S."/>
            <person name="Riley R."/>
            <person name="Otillar R."/>
            <person name="Haridas S."/>
            <person name="Lipzen A."/>
            <person name="Grimwood J."/>
            <person name="Schmutz J."/>
            <person name="Clum A."/>
            <person name="Reid I.D."/>
            <person name="Moisan M.C."/>
            <person name="Butler G."/>
            <person name="Nguyen T.T.M."/>
            <person name="Dewar K."/>
            <person name="Conant G."/>
            <person name="Drula E."/>
            <person name="Henrissat B."/>
            <person name="Hansel C."/>
            <person name="Singer S."/>
            <person name="Hutchinson M.I."/>
            <person name="de Vries R.P."/>
            <person name="Natvig D.O."/>
            <person name="Powell A.J."/>
            <person name="Tsang A."/>
            <person name="Grigoriev I.V."/>
        </authorList>
    </citation>
    <scope>NUCLEOTIDE SEQUENCE [LARGE SCALE GENOMIC DNA]</scope>
    <source>
        <strain evidence="3 4">CBS 494.80</strain>
    </source>
</reference>
<keyword evidence="4" id="KW-1185">Reference proteome</keyword>
<feature type="region of interest" description="Disordered" evidence="1">
    <location>
        <begin position="34"/>
        <end position="88"/>
    </location>
</feature>
<proteinExistence type="predicted"/>
<dbReference type="EMBL" id="JAZHXI010000007">
    <property type="protein sequence ID" value="KAL2069606.1"/>
    <property type="molecule type" value="Genomic_DNA"/>
</dbReference>
<dbReference type="Proteomes" id="UP001595075">
    <property type="component" value="Unassembled WGS sequence"/>
</dbReference>
<keyword evidence="2" id="KW-0812">Transmembrane</keyword>
<evidence type="ECO:0000313" key="4">
    <source>
        <dbReference type="Proteomes" id="UP001595075"/>
    </source>
</evidence>
<evidence type="ECO:0000256" key="1">
    <source>
        <dbReference type="SAM" id="MobiDB-lite"/>
    </source>
</evidence>
<name>A0ABR4CJE1_9HELO</name>
<feature type="compositionally biased region" description="Low complexity" evidence="1">
    <location>
        <begin position="55"/>
        <end position="79"/>
    </location>
</feature>
<sequence>MQVPQRDETIILDSIHGSPTYNYNSGLANSVASSRYEPSIGGPPPSIPNSPPPSFHTHSTPGTPRPTPSTTATHISHSSTSRDDSSAPSYAELWGVAPSTFGGDTTATHTIGTSNDALATITGLKQRIEWLEESIGRLLMEKDSNRMNGGEGQGSVHKKERDNCCVTFTDASPDLERALTAGKGTNCCVQFKRTNDVARNKGPLLLVLVLFMVCLTIVLVSFASAKKQYPAS</sequence>
<protein>
    <submittedName>
        <fullName evidence="3">Uncharacterized protein</fullName>
    </submittedName>
</protein>
<organism evidence="3 4">
    <name type="scientific">Oculimacula yallundae</name>
    <dbReference type="NCBI Taxonomy" id="86028"/>
    <lineage>
        <taxon>Eukaryota</taxon>
        <taxon>Fungi</taxon>
        <taxon>Dikarya</taxon>
        <taxon>Ascomycota</taxon>
        <taxon>Pezizomycotina</taxon>
        <taxon>Leotiomycetes</taxon>
        <taxon>Helotiales</taxon>
        <taxon>Ploettnerulaceae</taxon>
        <taxon>Oculimacula</taxon>
    </lineage>
</organism>